<dbReference type="AlphaFoldDB" id="A0A502CVU5"/>
<dbReference type="EMBL" id="RCZM01000003">
    <property type="protein sequence ID" value="TPG16933.1"/>
    <property type="molecule type" value="Genomic_DNA"/>
</dbReference>
<evidence type="ECO:0000256" key="2">
    <source>
        <dbReference type="ARBA" id="ARBA00004236"/>
    </source>
</evidence>
<dbReference type="PANTHER" id="PTHR45436:SF5">
    <property type="entry name" value="SENSOR HISTIDINE KINASE TRCS"/>
    <property type="match status" value="1"/>
</dbReference>
<dbReference type="PROSITE" id="PS50885">
    <property type="entry name" value="HAMP"/>
    <property type="match status" value="1"/>
</dbReference>
<evidence type="ECO:0000259" key="12">
    <source>
        <dbReference type="PROSITE" id="PS50109"/>
    </source>
</evidence>
<dbReference type="InterPro" id="IPR050428">
    <property type="entry name" value="TCS_sensor_his_kinase"/>
</dbReference>
<dbReference type="PRINTS" id="PR00344">
    <property type="entry name" value="BCTRLSENSOR"/>
</dbReference>
<evidence type="ECO:0000313" key="14">
    <source>
        <dbReference type="EMBL" id="TPG16933.1"/>
    </source>
</evidence>
<dbReference type="PROSITE" id="PS50109">
    <property type="entry name" value="HIS_KIN"/>
    <property type="match status" value="1"/>
</dbReference>
<evidence type="ECO:0000256" key="11">
    <source>
        <dbReference type="SAM" id="Phobius"/>
    </source>
</evidence>
<keyword evidence="7" id="KW-0418">Kinase</keyword>
<feature type="domain" description="HAMP" evidence="13">
    <location>
        <begin position="191"/>
        <end position="244"/>
    </location>
</feature>
<keyword evidence="10 11" id="KW-0472">Membrane</keyword>
<comment type="subcellular location">
    <subcellularLocation>
        <location evidence="2">Cell membrane</location>
    </subcellularLocation>
</comment>
<dbReference type="InterPro" id="IPR036097">
    <property type="entry name" value="HisK_dim/P_sf"/>
</dbReference>
<dbReference type="Gene3D" id="1.10.287.130">
    <property type="match status" value="1"/>
</dbReference>
<keyword evidence="5" id="KW-0808">Transferase</keyword>
<name>A0A502CVU5_9MICO</name>
<evidence type="ECO:0000259" key="13">
    <source>
        <dbReference type="PROSITE" id="PS50885"/>
    </source>
</evidence>
<dbReference type="InterPro" id="IPR003661">
    <property type="entry name" value="HisK_dim/P_dom"/>
</dbReference>
<dbReference type="GO" id="GO:0000155">
    <property type="term" value="F:phosphorelay sensor kinase activity"/>
    <property type="evidence" value="ECO:0007669"/>
    <property type="project" value="InterPro"/>
</dbReference>
<evidence type="ECO:0000256" key="1">
    <source>
        <dbReference type="ARBA" id="ARBA00000085"/>
    </source>
</evidence>
<dbReference type="Pfam" id="PF02518">
    <property type="entry name" value="HATPase_c"/>
    <property type="match status" value="1"/>
</dbReference>
<evidence type="ECO:0000256" key="7">
    <source>
        <dbReference type="ARBA" id="ARBA00022777"/>
    </source>
</evidence>
<keyword evidence="6 11" id="KW-0812">Transmembrane</keyword>
<feature type="domain" description="Histidine kinase" evidence="12">
    <location>
        <begin position="252"/>
        <end position="462"/>
    </location>
</feature>
<evidence type="ECO:0000256" key="4">
    <source>
        <dbReference type="ARBA" id="ARBA00022553"/>
    </source>
</evidence>
<dbReference type="InterPro" id="IPR003594">
    <property type="entry name" value="HATPase_dom"/>
</dbReference>
<dbReference type="GO" id="GO:0005886">
    <property type="term" value="C:plasma membrane"/>
    <property type="evidence" value="ECO:0007669"/>
    <property type="project" value="UniProtKB-SubCell"/>
</dbReference>
<reference evidence="14 15" key="1">
    <citation type="journal article" date="2019" name="Environ. Microbiol.">
        <title>Species interactions and distinct microbial communities in high Arctic permafrost affected cryosols are associated with the CH4 and CO2 gas fluxes.</title>
        <authorList>
            <person name="Altshuler I."/>
            <person name="Hamel J."/>
            <person name="Turney S."/>
            <person name="Magnuson E."/>
            <person name="Levesque R."/>
            <person name="Greer C."/>
            <person name="Whyte L.G."/>
        </authorList>
    </citation>
    <scope>NUCLEOTIDE SEQUENCE [LARGE SCALE GENOMIC DNA]</scope>
    <source>
        <strain evidence="14 15">S9.3A</strain>
    </source>
</reference>
<dbReference type="CDD" id="cd06225">
    <property type="entry name" value="HAMP"/>
    <property type="match status" value="1"/>
</dbReference>
<dbReference type="InterPro" id="IPR005467">
    <property type="entry name" value="His_kinase_dom"/>
</dbReference>
<dbReference type="SMART" id="SM00387">
    <property type="entry name" value="HATPase_c"/>
    <property type="match status" value="1"/>
</dbReference>
<dbReference type="Proteomes" id="UP000317722">
    <property type="component" value="Unassembled WGS sequence"/>
</dbReference>
<evidence type="ECO:0000313" key="15">
    <source>
        <dbReference type="Proteomes" id="UP000317722"/>
    </source>
</evidence>
<dbReference type="SUPFAM" id="SSF55874">
    <property type="entry name" value="ATPase domain of HSP90 chaperone/DNA topoisomerase II/histidine kinase"/>
    <property type="match status" value="1"/>
</dbReference>
<evidence type="ECO:0000256" key="6">
    <source>
        <dbReference type="ARBA" id="ARBA00022692"/>
    </source>
</evidence>
<dbReference type="SUPFAM" id="SSF47384">
    <property type="entry name" value="Homodimeric domain of signal transducing histidine kinase"/>
    <property type="match status" value="1"/>
</dbReference>
<keyword evidence="9" id="KW-0902">Two-component regulatory system</keyword>
<evidence type="ECO:0000256" key="9">
    <source>
        <dbReference type="ARBA" id="ARBA00023012"/>
    </source>
</evidence>
<evidence type="ECO:0000256" key="10">
    <source>
        <dbReference type="ARBA" id="ARBA00023136"/>
    </source>
</evidence>
<evidence type="ECO:0000256" key="3">
    <source>
        <dbReference type="ARBA" id="ARBA00012438"/>
    </source>
</evidence>
<proteinExistence type="predicted"/>
<evidence type="ECO:0000256" key="5">
    <source>
        <dbReference type="ARBA" id="ARBA00022679"/>
    </source>
</evidence>
<organism evidence="14 15">
    <name type="scientific">Pedococcus bigeumensis</name>
    <dbReference type="NCBI Taxonomy" id="433644"/>
    <lineage>
        <taxon>Bacteria</taxon>
        <taxon>Bacillati</taxon>
        <taxon>Actinomycetota</taxon>
        <taxon>Actinomycetes</taxon>
        <taxon>Micrococcales</taxon>
        <taxon>Intrasporangiaceae</taxon>
        <taxon>Pedococcus</taxon>
    </lineage>
</organism>
<dbReference type="PANTHER" id="PTHR45436">
    <property type="entry name" value="SENSOR HISTIDINE KINASE YKOH"/>
    <property type="match status" value="1"/>
</dbReference>
<feature type="transmembrane region" description="Helical" evidence="11">
    <location>
        <begin position="20"/>
        <end position="41"/>
    </location>
</feature>
<dbReference type="InterPro" id="IPR003660">
    <property type="entry name" value="HAMP_dom"/>
</dbReference>
<keyword evidence="8 11" id="KW-1133">Transmembrane helix</keyword>
<dbReference type="Gene3D" id="6.10.340.10">
    <property type="match status" value="1"/>
</dbReference>
<keyword evidence="4" id="KW-0597">Phosphoprotein</keyword>
<dbReference type="EC" id="2.7.13.3" evidence="3"/>
<dbReference type="CDD" id="cd00082">
    <property type="entry name" value="HisKA"/>
    <property type="match status" value="1"/>
</dbReference>
<dbReference type="InterPro" id="IPR004358">
    <property type="entry name" value="Sig_transdc_His_kin-like_C"/>
</dbReference>
<sequence>MSTRGTDVKRWRSWSLQRRVLVGAAAVATIVLVLGLTAFAVTLDRILYSSAQDSARVQAAQVADVVGKGEAPVEAALEEIPGHGSILQIIERRGGVVASSEVARRAPITKLRPAPGSVALDQVTGIPGETGEPHAIVAQGVRDPRGAEFVVVVGTPLDVATDTVQTATGLLAIGATTLLVLLLVLIWRILRQALQPVERIRSEVARITRVRGRGHLTVPPSGDEIARLAETMNLMLDRLEQADATTRRFVSDASHELRSPLATIIAAIDVAARSKPLDRTTDQGRDEVIASEALRMQRLVDDLLTLAKADDGLPLALQDVDVDDLVDVEVRRLRATVEFRVTASISAARVTGDPVRLSQAIRNLVDNAARHTTGGVDLGVGVDGGDVVVTVDNDGPPIPESERGRVFDRFARLEEARGRDRGGSGLGLAIVRTVVEAHGGTVHAGASPTGQCRFEIRLPGDGASSA</sequence>
<comment type="catalytic activity">
    <reaction evidence="1">
        <text>ATP + protein L-histidine = ADP + protein N-phospho-L-histidine.</text>
        <dbReference type="EC" id="2.7.13.3"/>
    </reaction>
</comment>
<accession>A0A502CVU5</accession>
<protein>
    <recommendedName>
        <fullName evidence="3">histidine kinase</fullName>
        <ecNumber evidence="3">2.7.13.3</ecNumber>
    </recommendedName>
</protein>
<dbReference type="Pfam" id="PF00512">
    <property type="entry name" value="HisKA"/>
    <property type="match status" value="1"/>
</dbReference>
<gene>
    <name evidence="14" type="ORF">EAH86_09080</name>
</gene>
<feature type="transmembrane region" description="Helical" evidence="11">
    <location>
        <begin position="167"/>
        <end position="190"/>
    </location>
</feature>
<dbReference type="SMART" id="SM00304">
    <property type="entry name" value="HAMP"/>
    <property type="match status" value="1"/>
</dbReference>
<dbReference type="Pfam" id="PF00672">
    <property type="entry name" value="HAMP"/>
    <property type="match status" value="1"/>
</dbReference>
<evidence type="ECO:0000256" key="8">
    <source>
        <dbReference type="ARBA" id="ARBA00022989"/>
    </source>
</evidence>
<comment type="caution">
    <text evidence="14">The sequence shown here is derived from an EMBL/GenBank/DDBJ whole genome shotgun (WGS) entry which is preliminary data.</text>
</comment>
<dbReference type="OrthoDB" id="9786919at2"/>
<dbReference type="CDD" id="cd00075">
    <property type="entry name" value="HATPase"/>
    <property type="match status" value="1"/>
</dbReference>
<dbReference type="InterPro" id="IPR036890">
    <property type="entry name" value="HATPase_C_sf"/>
</dbReference>
<keyword evidence="15" id="KW-1185">Reference proteome</keyword>
<dbReference type="SMART" id="SM00388">
    <property type="entry name" value="HisKA"/>
    <property type="match status" value="1"/>
</dbReference>
<dbReference type="Gene3D" id="3.30.565.10">
    <property type="entry name" value="Histidine kinase-like ATPase, C-terminal domain"/>
    <property type="match status" value="1"/>
</dbReference>